<accession>A0A6I6JQ37</accession>
<dbReference type="GO" id="GO:0051539">
    <property type="term" value="F:4 iron, 4 sulfur cluster binding"/>
    <property type="evidence" value="ECO:0007669"/>
    <property type="project" value="UniProtKB-KW"/>
</dbReference>
<dbReference type="GO" id="GO:0016491">
    <property type="term" value="F:oxidoreductase activity"/>
    <property type="evidence" value="ECO:0007669"/>
    <property type="project" value="UniProtKB-KW"/>
</dbReference>
<evidence type="ECO:0000256" key="6">
    <source>
        <dbReference type="ARBA" id="ARBA00023002"/>
    </source>
</evidence>
<dbReference type="InterPro" id="IPR040074">
    <property type="entry name" value="BssD/PflA/YjjW"/>
</dbReference>
<dbReference type="PANTHER" id="PTHR30352:SF14">
    <property type="entry name" value="PYRUVATE FORMATE-LYASE 3-ACTIVATING ENZYME-RELATED"/>
    <property type="match status" value="1"/>
</dbReference>
<evidence type="ECO:0000256" key="8">
    <source>
        <dbReference type="ARBA" id="ARBA00023014"/>
    </source>
</evidence>
<protein>
    <submittedName>
        <fullName evidence="10">Glycyl-radical enzyme activating protein</fullName>
    </submittedName>
</protein>
<feature type="domain" description="Radical SAM core" evidence="9">
    <location>
        <begin position="20"/>
        <end position="304"/>
    </location>
</feature>
<gene>
    <name evidence="10" type="ORF">GM418_00710</name>
</gene>
<dbReference type="Proteomes" id="UP000428260">
    <property type="component" value="Chromosome"/>
</dbReference>
<keyword evidence="4" id="KW-0949">S-adenosyl-L-methionine</keyword>
<keyword evidence="11" id="KW-1185">Reference proteome</keyword>
<dbReference type="PROSITE" id="PS51918">
    <property type="entry name" value="RADICAL_SAM"/>
    <property type="match status" value="1"/>
</dbReference>
<dbReference type="RefSeq" id="WP_158862187.1">
    <property type="nucleotide sequence ID" value="NZ_CP046401.1"/>
</dbReference>
<dbReference type="AlphaFoldDB" id="A0A6I6JQ37"/>
<dbReference type="InterPro" id="IPR012839">
    <property type="entry name" value="Organic_radical_activase"/>
</dbReference>
<reference evidence="10 11" key="1">
    <citation type="submission" date="2019-11" db="EMBL/GenBank/DDBJ databases">
        <authorList>
            <person name="Zheng R.K."/>
            <person name="Sun C.M."/>
        </authorList>
    </citation>
    <scope>NUCLEOTIDE SEQUENCE [LARGE SCALE GENOMIC DNA]</scope>
    <source>
        <strain evidence="10 11">WC007</strain>
    </source>
</reference>
<dbReference type="SUPFAM" id="SSF102114">
    <property type="entry name" value="Radical SAM enzymes"/>
    <property type="match status" value="1"/>
</dbReference>
<keyword evidence="6" id="KW-0560">Oxidoreductase</keyword>
<comment type="cofactor">
    <cofactor evidence="1">
        <name>[4Fe-4S] cluster</name>
        <dbReference type="ChEBI" id="CHEBI:49883"/>
    </cofactor>
</comment>
<name>A0A6I6JQ37_9BACT</name>
<evidence type="ECO:0000313" key="10">
    <source>
        <dbReference type="EMBL" id="QGY42227.1"/>
    </source>
</evidence>
<evidence type="ECO:0000256" key="2">
    <source>
        <dbReference type="ARBA" id="ARBA00009777"/>
    </source>
</evidence>
<dbReference type="SFLD" id="SFLDG01066">
    <property type="entry name" value="organic_radical-activating_enz"/>
    <property type="match status" value="1"/>
</dbReference>
<evidence type="ECO:0000256" key="7">
    <source>
        <dbReference type="ARBA" id="ARBA00023004"/>
    </source>
</evidence>
<dbReference type="PANTHER" id="PTHR30352">
    <property type="entry name" value="PYRUVATE FORMATE-LYASE-ACTIVATING ENZYME"/>
    <property type="match status" value="1"/>
</dbReference>
<keyword evidence="3" id="KW-0004">4Fe-4S</keyword>
<dbReference type="SFLD" id="SFLDG01118">
    <property type="entry name" value="activating_enzymes__group_2"/>
    <property type="match status" value="1"/>
</dbReference>
<evidence type="ECO:0000256" key="5">
    <source>
        <dbReference type="ARBA" id="ARBA00022723"/>
    </source>
</evidence>
<dbReference type="PIRSF" id="PIRSF000371">
    <property type="entry name" value="PFL_act_enz"/>
    <property type="match status" value="1"/>
</dbReference>
<evidence type="ECO:0000256" key="3">
    <source>
        <dbReference type="ARBA" id="ARBA00022485"/>
    </source>
</evidence>
<dbReference type="PROSITE" id="PS01087">
    <property type="entry name" value="RADICAL_ACTIVATING"/>
    <property type="match status" value="1"/>
</dbReference>
<sequence length="304" mass="34636">MKQINIQLTMIFNIQRFSTHDGNGIRTVIFYKGCPLSCWWCSNPESLSFDYSVLYNKKFCKNFGDCILTEKKAISKTKDGIQINRDLIENPEKLKNTCLSKALTISGKNKTAAEILVEIEKDILFFGKNGGVTLSGGEPFAQGENLTTLLQLLKEKKINVNVETTLYVKWDKIERHLTLVDTFLADLKHTNKEKFKKYTGGNVSLVMTNMLKLDNSGAKYIIRIPVIPGFNHSEKEMTEMIDFASSLKNAREIDFLPYHTFGIEKYKMLGIPYLMGNTKNTEDDELEPYMKYAESKGFRTKIGG</sequence>
<dbReference type="Pfam" id="PF04055">
    <property type="entry name" value="Radical_SAM"/>
    <property type="match status" value="1"/>
</dbReference>
<dbReference type="InterPro" id="IPR007197">
    <property type="entry name" value="rSAM"/>
</dbReference>
<evidence type="ECO:0000256" key="1">
    <source>
        <dbReference type="ARBA" id="ARBA00001966"/>
    </source>
</evidence>
<dbReference type="EMBL" id="CP046401">
    <property type="protein sequence ID" value="QGY42227.1"/>
    <property type="molecule type" value="Genomic_DNA"/>
</dbReference>
<evidence type="ECO:0000313" key="11">
    <source>
        <dbReference type="Proteomes" id="UP000428260"/>
    </source>
</evidence>
<dbReference type="SFLD" id="SFLDS00029">
    <property type="entry name" value="Radical_SAM"/>
    <property type="match status" value="1"/>
</dbReference>
<dbReference type="InterPro" id="IPR001989">
    <property type="entry name" value="Radical_activat_CS"/>
</dbReference>
<proteinExistence type="inferred from homology"/>
<dbReference type="InterPro" id="IPR058240">
    <property type="entry name" value="rSAM_sf"/>
</dbReference>
<keyword evidence="5" id="KW-0479">Metal-binding</keyword>
<evidence type="ECO:0000256" key="4">
    <source>
        <dbReference type="ARBA" id="ARBA00022691"/>
    </source>
</evidence>
<comment type="similarity">
    <text evidence="2">Belongs to the organic radical-activating enzymes family.</text>
</comment>
<dbReference type="GO" id="GO:0046872">
    <property type="term" value="F:metal ion binding"/>
    <property type="evidence" value="ECO:0007669"/>
    <property type="project" value="UniProtKB-KW"/>
</dbReference>
<evidence type="ECO:0000259" key="9">
    <source>
        <dbReference type="PROSITE" id="PS51918"/>
    </source>
</evidence>
<dbReference type="KEGG" id="mcos:GM418_00710"/>
<keyword evidence="7" id="KW-0408">Iron</keyword>
<dbReference type="Gene3D" id="3.20.20.70">
    <property type="entry name" value="Aldolase class I"/>
    <property type="match status" value="1"/>
</dbReference>
<keyword evidence="8" id="KW-0411">Iron-sulfur</keyword>
<dbReference type="InterPro" id="IPR013785">
    <property type="entry name" value="Aldolase_TIM"/>
</dbReference>
<dbReference type="NCBIfam" id="TIGR02494">
    <property type="entry name" value="PFLE_PFLC"/>
    <property type="match status" value="1"/>
</dbReference>
<dbReference type="InterPro" id="IPR034457">
    <property type="entry name" value="Organic_radical-activating"/>
</dbReference>
<organism evidence="10 11">
    <name type="scientific">Maribellus comscasis</name>
    <dbReference type="NCBI Taxonomy" id="2681766"/>
    <lineage>
        <taxon>Bacteria</taxon>
        <taxon>Pseudomonadati</taxon>
        <taxon>Bacteroidota</taxon>
        <taxon>Bacteroidia</taxon>
        <taxon>Marinilabiliales</taxon>
        <taxon>Prolixibacteraceae</taxon>
        <taxon>Maribellus</taxon>
    </lineage>
</organism>